<evidence type="ECO:0000313" key="2">
    <source>
        <dbReference type="Proteomes" id="UP001156836"/>
    </source>
</evidence>
<proteinExistence type="predicted"/>
<sequence length="132" mass="13936">MPRVFFDAASSERRRSGRAARRHALALLLCVLMAGVAVWRGLHTPGAVAPTLSWCVSTATGTPSLPLPRSELPWCPDCLAAQWAGEPAMARLPPLVAPLAMLQIASGGPQHAASPFFPVRARGRDPPPSALV</sequence>
<dbReference type="RefSeq" id="WP_018748142.1">
    <property type="nucleotide sequence ID" value="NZ_BSOZ01000006.1"/>
</dbReference>
<protein>
    <recommendedName>
        <fullName evidence="3">DUF2946 domain-containing protein</fullName>
    </recommendedName>
</protein>
<dbReference type="Proteomes" id="UP001156836">
    <property type="component" value="Unassembled WGS sequence"/>
</dbReference>
<name>A0ABQ6BPJ9_9NEIS</name>
<keyword evidence="2" id="KW-1185">Reference proteome</keyword>
<evidence type="ECO:0008006" key="3">
    <source>
        <dbReference type="Google" id="ProtNLM"/>
    </source>
</evidence>
<evidence type="ECO:0000313" key="1">
    <source>
        <dbReference type="EMBL" id="GLS03569.1"/>
    </source>
</evidence>
<accession>A0ABQ6BPJ9</accession>
<reference evidence="2" key="1">
    <citation type="journal article" date="2019" name="Int. J. Syst. Evol. Microbiol.">
        <title>The Global Catalogue of Microorganisms (GCM) 10K type strain sequencing project: providing services to taxonomists for standard genome sequencing and annotation.</title>
        <authorList>
            <consortium name="The Broad Institute Genomics Platform"/>
            <consortium name="The Broad Institute Genome Sequencing Center for Infectious Disease"/>
            <person name="Wu L."/>
            <person name="Ma J."/>
        </authorList>
    </citation>
    <scope>NUCLEOTIDE SEQUENCE [LARGE SCALE GENOMIC DNA]</scope>
    <source>
        <strain evidence="2">NBRC 104970</strain>
    </source>
</reference>
<comment type="caution">
    <text evidence="1">The sequence shown here is derived from an EMBL/GenBank/DDBJ whole genome shotgun (WGS) entry which is preliminary data.</text>
</comment>
<gene>
    <name evidence="1" type="ORF">GCM10007860_07140</name>
</gene>
<dbReference type="EMBL" id="BSOZ01000006">
    <property type="protein sequence ID" value="GLS03569.1"/>
    <property type="molecule type" value="Genomic_DNA"/>
</dbReference>
<organism evidence="1 2">
    <name type="scientific">Chitiniphilus shinanonensis</name>
    <dbReference type="NCBI Taxonomy" id="553088"/>
    <lineage>
        <taxon>Bacteria</taxon>
        <taxon>Pseudomonadati</taxon>
        <taxon>Pseudomonadota</taxon>
        <taxon>Betaproteobacteria</taxon>
        <taxon>Neisseriales</taxon>
        <taxon>Chitinibacteraceae</taxon>
        <taxon>Chitiniphilus</taxon>
    </lineage>
</organism>